<evidence type="ECO:0000313" key="2">
    <source>
        <dbReference type="EMBL" id="GAA4303800.1"/>
    </source>
</evidence>
<reference evidence="3" key="1">
    <citation type="journal article" date="2019" name="Int. J. Syst. Evol. Microbiol.">
        <title>The Global Catalogue of Microorganisms (GCM) 10K type strain sequencing project: providing services to taxonomists for standard genome sequencing and annotation.</title>
        <authorList>
            <consortium name="The Broad Institute Genomics Platform"/>
            <consortium name="The Broad Institute Genome Sequencing Center for Infectious Disease"/>
            <person name="Wu L."/>
            <person name="Ma J."/>
        </authorList>
    </citation>
    <scope>NUCLEOTIDE SEQUENCE [LARGE SCALE GENOMIC DNA]</scope>
    <source>
        <strain evidence="3">JCM 17917</strain>
    </source>
</reference>
<dbReference type="Proteomes" id="UP001501844">
    <property type="component" value="Unassembled WGS sequence"/>
</dbReference>
<keyword evidence="3" id="KW-1185">Reference proteome</keyword>
<protein>
    <submittedName>
        <fullName evidence="2">Uncharacterized protein</fullName>
    </submittedName>
</protein>
<dbReference type="SUPFAM" id="SSF63829">
    <property type="entry name" value="Calcium-dependent phosphotriesterase"/>
    <property type="match status" value="1"/>
</dbReference>
<proteinExistence type="predicted"/>
<sequence length="279" mass="31252">MKRFPQLLLLACVALPLTAALSSYTTFTTALGSLELLAKLPDVIVESSGLEAAGTPGQYWTHNDAGNLPILYKINEQGKLLSQTQIQGTINNDWEDLAQDNKGYLYIGDVGNNKNDRQDLRIYKVSPKQGFKTQVIKFRYQDQPTGKVEKELRNFDCEGFFWHNNKLYLLSKDRGQKRTAKLYELSDQAGTHMAKLVSQAQIPGEVTSADISPDGTKMAVLTYGKLYVYPLKKGSNQFFSQKAQVMMLPKSGKSEAILFKDNKTLVMSNEEGDLFQYAL</sequence>
<feature type="signal peptide" evidence="1">
    <location>
        <begin position="1"/>
        <end position="19"/>
    </location>
</feature>
<gene>
    <name evidence="2" type="ORF">GCM10023183_16730</name>
</gene>
<evidence type="ECO:0000256" key="1">
    <source>
        <dbReference type="SAM" id="SignalP"/>
    </source>
</evidence>
<name>A0ABP8FHA9_9BACT</name>
<keyword evidence="1" id="KW-0732">Signal</keyword>
<dbReference type="RefSeq" id="WP_345164588.1">
    <property type="nucleotide sequence ID" value="NZ_BAABGX010000002.1"/>
</dbReference>
<comment type="caution">
    <text evidence="2">The sequence shown here is derived from an EMBL/GenBank/DDBJ whole genome shotgun (WGS) entry which is preliminary data.</text>
</comment>
<accession>A0ABP8FHA9</accession>
<organism evidence="2 3">
    <name type="scientific">Nibribacter koreensis</name>
    <dbReference type="NCBI Taxonomy" id="1084519"/>
    <lineage>
        <taxon>Bacteria</taxon>
        <taxon>Pseudomonadati</taxon>
        <taxon>Bacteroidota</taxon>
        <taxon>Cytophagia</taxon>
        <taxon>Cytophagales</taxon>
        <taxon>Hymenobacteraceae</taxon>
        <taxon>Nibribacter</taxon>
    </lineage>
</organism>
<feature type="chain" id="PRO_5046297783" evidence="1">
    <location>
        <begin position="20"/>
        <end position="279"/>
    </location>
</feature>
<evidence type="ECO:0000313" key="3">
    <source>
        <dbReference type="Proteomes" id="UP001501844"/>
    </source>
</evidence>
<dbReference type="EMBL" id="BAABGX010000002">
    <property type="protein sequence ID" value="GAA4303800.1"/>
    <property type="molecule type" value="Genomic_DNA"/>
</dbReference>